<evidence type="ECO:0000256" key="2">
    <source>
        <dbReference type="ARBA" id="ARBA00004172"/>
    </source>
</evidence>
<evidence type="ECO:0000256" key="14">
    <source>
        <dbReference type="ARBA" id="ARBA00023136"/>
    </source>
</evidence>
<dbReference type="AlphaFoldDB" id="A0A443SIY7"/>
<keyword evidence="20" id="KW-1185">Reference proteome</keyword>
<dbReference type="GO" id="GO:0005776">
    <property type="term" value="C:autophagosome"/>
    <property type="evidence" value="ECO:0007669"/>
    <property type="project" value="UniProtKB-SubCell"/>
</dbReference>
<keyword evidence="15" id="KW-0968">Cytoplasmic vesicle</keyword>
<keyword evidence="9 18" id="KW-0812">Transmembrane</keyword>
<dbReference type="GO" id="GO:0005769">
    <property type="term" value="C:early endosome"/>
    <property type="evidence" value="ECO:0007669"/>
    <property type="project" value="UniProtKB-SubCell"/>
</dbReference>
<keyword evidence="14 18" id="KW-0472">Membrane</keyword>
<dbReference type="PANTHER" id="PTHR15664:SF6">
    <property type="entry name" value="TRANSMEMBRANE PROTEIN 230"/>
    <property type="match status" value="1"/>
</dbReference>
<keyword evidence="11 18" id="KW-1133">Transmembrane helix</keyword>
<protein>
    <recommendedName>
        <fullName evidence="17">Transmembrane protein 230</fullName>
    </recommendedName>
</protein>
<dbReference type="GO" id="GO:0005794">
    <property type="term" value="C:Golgi apparatus"/>
    <property type="evidence" value="ECO:0007669"/>
    <property type="project" value="UniProtKB-SubCell"/>
</dbReference>
<organism evidence="19 20">
    <name type="scientific">Leptotrombidium deliense</name>
    <dbReference type="NCBI Taxonomy" id="299467"/>
    <lineage>
        <taxon>Eukaryota</taxon>
        <taxon>Metazoa</taxon>
        <taxon>Ecdysozoa</taxon>
        <taxon>Arthropoda</taxon>
        <taxon>Chelicerata</taxon>
        <taxon>Arachnida</taxon>
        <taxon>Acari</taxon>
        <taxon>Acariformes</taxon>
        <taxon>Trombidiformes</taxon>
        <taxon>Prostigmata</taxon>
        <taxon>Anystina</taxon>
        <taxon>Parasitengona</taxon>
        <taxon>Trombiculoidea</taxon>
        <taxon>Trombiculidae</taxon>
        <taxon>Leptotrombidium</taxon>
    </lineage>
</organism>
<comment type="subcellular location">
    <subcellularLocation>
        <location evidence="5">Cytoplasmic vesicle</location>
        <location evidence="5">Autophagosome</location>
    </subcellularLocation>
    <subcellularLocation>
        <location evidence="3">Cytoplasmic vesicle</location>
        <location evidence="3">Secretory vesicle</location>
        <location evidence="3">Synaptic vesicle</location>
    </subcellularLocation>
    <subcellularLocation>
        <location evidence="4">Early endosome</location>
    </subcellularLocation>
    <subcellularLocation>
        <location evidence="6">Golgi apparatus</location>
        <location evidence="6">trans-Golgi network</location>
    </subcellularLocation>
    <subcellularLocation>
        <location evidence="7">Late endosome</location>
    </subcellularLocation>
    <subcellularLocation>
        <location evidence="1">Membrane</location>
        <topology evidence="1">Multi-pass membrane protein</topology>
    </subcellularLocation>
    <subcellularLocation>
        <location evidence="2">Recycling endosome</location>
    </subcellularLocation>
</comment>
<feature type="transmembrane region" description="Helical" evidence="18">
    <location>
        <begin position="81"/>
        <end position="104"/>
    </location>
</feature>
<evidence type="ECO:0000256" key="15">
    <source>
        <dbReference type="ARBA" id="ARBA00023329"/>
    </source>
</evidence>
<comment type="function">
    <text evidence="16">Involved in trafficking and recycling of synaptic vesicles.</text>
</comment>
<reference evidence="19 20" key="1">
    <citation type="journal article" date="2018" name="Gigascience">
        <title>Genomes of trombidid mites reveal novel predicted allergens and laterally-transferred genes associated with secondary metabolism.</title>
        <authorList>
            <person name="Dong X."/>
            <person name="Chaisiri K."/>
            <person name="Xia D."/>
            <person name="Armstrong S.D."/>
            <person name="Fang Y."/>
            <person name="Donnelly M.J."/>
            <person name="Kadowaki T."/>
            <person name="McGarry J.W."/>
            <person name="Darby A.C."/>
            <person name="Makepeace B.L."/>
        </authorList>
    </citation>
    <scope>NUCLEOTIDE SEQUENCE [LARGE SCALE GENOMIC DNA]</scope>
    <source>
        <strain evidence="19">UoL-UT</strain>
    </source>
</reference>
<gene>
    <name evidence="19" type="ORF">B4U80_03998</name>
</gene>
<evidence type="ECO:0000256" key="1">
    <source>
        <dbReference type="ARBA" id="ARBA00004141"/>
    </source>
</evidence>
<sequence length="155" mass="18174">MIRKVVNKELLKNIKNIVRIEQTQNVPLNENFGDETNTFSSDSESKSRFNSKYRRFANNYDDYGYFDKQFERPTPKIPWKAIILALFLFIAGINAISFSLLSLLGNIENRMNEGTLVLLILGFFMFIPGYYHVMIAYYAFKRYPGYSFDDIPDFD</sequence>
<dbReference type="InterPro" id="IPR008590">
    <property type="entry name" value="TMEM_230/134"/>
</dbReference>
<evidence type="ECO:0000256" key="12">
    <source>
        <dbReference type="ARBA" id="ARBA00023018"/>
    </source>
</evidence>
<dbReference type="OrthoDB" id="5597044at2759"/>
<proteinExistence type="inferred from homology"/>
<feature type="transmembrane region" description="Helical" evidence="18">
    <location>
        <begin position="116"/>
        <end position="140"/>
    </location>
</feature>
<evidence type="ECO:0000256" key="3">
    <source>
        <dbReference type="ARBA" id="ARBA00004234"/>
    </source>
</evidence>
<evidence type="ECO:0000313" key="20">
    <source>
        <dbReference type="Proteomes" id="UP000288716"/>
    </source>
</evidence>
<dbReference type="Proteomes" id="UP000288716">
    <property type="component" value="Unassembled WGS sequence"/>
</dbReference>
<dbReference type="GO" id="GO:0008021">
    <property type="term" value="C:synaptic vesicle"/>
    <property type="evidence" value="ECO:0007669"/>
    <property type="project" value="UniProtKB-SubCell"/>
</dbReference>
<name>A0A443SIY7_9ACAR</name>
<evidence type="ECO:0000256" key="8">
    <source>
        <dbReference type="ARBA" id="ARBA00007743"/>
    </source>
</evidence>
<keyword evidence="10" id="KW-0967">Endosome</keyword>
<evidence type="ECO:0000256" key="6">
    <source>
        <dbReference type="ARBA" id="ARBA00004601"/>
    </source>
</evidence>
<evidence type="ECO:0000256" key="16">
    <source>
        <dbReference type="ARBA" id="ARBA00024003"/>
    </source>
</evidence>
<evidence type="ECO:0000256" key="17">
    <source>
        <dbReference type="ARBA" id="ARBA00024088"/>
    </source>
</evidence>
<keyword evidence="13" id="KW-0333">Golgi apparatus</keyword>
<evidence type="ECO:0000256" key="4">
    <source>
        <dbReference type="ARBA" id="ARBA00004412"/>
    </source>
</evidence>
<evidence type="ECO:0000256" key="13">
    <source>
        <dbReference type="ARBA" id="ARBA00023034"/>
    </source>
</evidence>
<evidence type="ECO:0000256" key="5">
    <source>
        <dbReference type="ARBA" id="ARBA00004419"/>
    </source>
</evidence>
<dbReference type="InterPro" id="IPR044234">
    <property type="entry name" value="TMEM230"/>
</dbReference>
<evidence type="ECO:0000313" key="19">
    <source>
        <dbReference type="EMBL" id="RWS27486.1"/>
    </source>
</evidence>
<evidence type="ECO:0000256" key="11">
    <source>
        <dbReference type="ARBA" id="ARBA00022989"/>
    </source>
</evidence>
<evidence type="ECO:0000256" key="9">
    <source>
        <dbReference type="ARBA" id="ARBA00022692"/>
    </source>
</evidence>
<dbReference type="VEuPathDB" id="VectorBase:LDEU004553"/>
<dbReference type="GO" id="GO:0055037">
    <property type="term" value="C:recycling endosome"/>
    <property type="evidence" value="ECO:0007669"/>
    <property type="project" value="UniProtKB-SubCell"/>
</dbReference>
<keyword evidence="12" id="KW-0770">Synapse</keyword>
<evidence type="ECO:0000256" key="18">
    <source>
        <dbReference type="SAM" id="Phobius"/>
    </source>
</evidence>
<dbReference type="GO" id="GO:0005770">
    <property type="term" value="C:late endosome"/>
    <property type="evidence" value="ECO:0007669"/>
    <property type="project" value="UniProtKB-SubCell"/>
</dbReference>
<dbReference type="GO" id="GO:0016020">
    <property type="term" value="C:membrane"/>
    <property type="evidence" value="ECO:0007669"/>
    <property type="project" value="UniProtKB-SubCell"/>
</dbReference>
<dbReference type="EMBL" id="NCKV01001981">
    <property type="protein sequence ID" value="RWS27486.1"/>
    <property type="molecule type" value="Genomic_DNA"/>
</dbReference>
<dbReference type="PANTHER" id="PTHR15664">
    <property type="entry name" value="C20ORF30 PROTEIN"/>
    <property type="match status" value="1"/>
</dbReference>
<comment type="caution">
    <text evidence="19">The sequence shown here is derived from an EMBL/GenBank/DDBJ whole genome shotgun (WGS) entry which is preliminary data.</text>
</comment>
<dbReference type="Pfam" id="PF05915">
    <property type="entry name" value="TMEM_230_134"/>
    <property type="match status" value="1"/>
</dbReference>
<comment type="similarity">
    <text evidence="8">Belongs to the TMEM134/TMEM230 family.</text>
</comment>
<evidence type="ECO:0000256" key="10">
    <source>
        <dbReference type="ARBA" id="ARBA00022753"/>
    </source>
</evidence>
<accession>A0A443SIY7</accession>
<evidence type="ECO:0000256" key="7">
    <source>
        <dbReference type="ARBA" id="ARBA00004603"/>
    </source>
</evidence>